<dbReference type="RefSeq" id="WP_143594414.1">
    <property type="nucleotide sequence ID" value="NZ_FUYB01000028.1"/>
</dbReference>
<evidence type="ECO:0000313" key="10">
    <source>
        <dbReference type="Proteomes" id="UP000190460"/>
    </source>
</evidence>
<evidence type="ECO:0000256" key="7">
    <source>
        <dbReference type="SAM" id="MobiDB-lite"/>
    </source>
</evidence>
<keyword evidence="10" id="KW-1185">Reference proteome</keyword>
<comment type="function">
    <text evidence="1">Possible endonuclease which induces a single-strand cut and initiates DNA replication.</text>
</comment>
<dbReference type="EMBL" id="FUYB01000028">
    <property type="protein sequence ID" value="SKA94999.1"/>
    <property type="molecule type" value="Genomic_DNA"/>
</dbReference>
<evidence type="ECO:0000259" key="8">
    <source>
        <dbReference type="Pfam" id="PF05840"/>
    </source>
</evidence>
<reference evidence="9 10" key="1">
    <citation type="submission" date="2017-02" db="EMBL/GenBank/DDBJ databases">
        <authorList>
            <person name="Peterson S.W."/>
        </authorList>
    </citation>
    <scope>NUCLEOTIDE SEQUENCE [LARGE SCALE GENOMIC DNA]</scope>
    <source>
        <strain evidence="9 10">ATCC 49788</strain>
    </source>
</reference>
<protein>
    <submittedName>
        <fullName evidence="9">Bacteriophage replication gene A protein (GPA)</fullName>
    </submittedName>
</protein>
<evidence type="ECO:0000256" key="5">
    <source>
        <dbReference type="ARBA" id="ARBA00022759"/>
    </source>
</evidence>
<accession>A0A1T4XZM7</accession>
<feature type="compositionally biased region" description="Basic and acidic residues" evidence="7">
    <location>
        <begin position="484"/>
        <end position="494"/>
    </location>
</feature>
<dbReference type="STRING" id="92487.SAMN02745130_03715"/>
<keyword evidence="5" id="KW-0255">Endonuclease</keyword>
<dbReference type="Pfam" id="PF05840">
    <property type="entry name" value="Phage_GPA"/>
    <property type="match status" value="1"/>
</dbReference>
<evidence type="ECO:0000313" key="9">
    <source>
        <dbReference type="EMBL" id="SKA94999.1"/>
    </source>
</evidence>
<evidence type="ECO:0000256" key="4">
    <source>
        <dbReference type="ARBA" id="ARBA00022722"/>
    </source>
</evidence>
<dbReference type="GO" id="GO:0006260">
    <property type="term" value="P:DNA replication"/>
    <property type="evidence" value="ECO:0007669"/>
    <property type="project" value="UniProtKB-KW"/>
</dbReference>
<keyword evidence="3" id="KW-0235">DNA replication</keyword>
<organism evidence="9 10">
    <name type="scientific">Thiothrix eikelboomii</name>
    <dbReference type="NCBI Taxonomy" id="92487"/>
    <lineage>
        <taxon>Bacteria</taxon>
        <taxon>Pseudomonadati</taxon>
        <taxon>Pseudomonadota</taxon>
        <taxon>Gammaproteobacteria</taxon>
        <taxon>Thiotrichales</taxon>
        <taxon>Thiotrichaceae</taxon>
        <taxon>Thiothrix</taxon>
    </lineage>
</organism>
<feature type="compositionally biased region" description="Polar residues" evidence="7">
    <location>
        <begin position="462"/>
        <end position="472"/>
    </location>
</feature>
<dbReference type="OrthoDB" id="5568266at2"/>
<keyword evidence="4" id="KW-0540">Nuclease</keyword>
<proteinExistence type="inferred from homology"/>
<dbReference type="GO" id="GO:0004519">
    <property type="term" value="F:endonuclease activity"/>
    <property type="evidence" value="ECO:0007669"/>
    <property type="project" value="UniProtKB-KW"/>
</dbReference>
<evidence type="ECO:0000256" key="6">
    <source>
        <dbReference type="ARBA" id="ARBA00022801"/>
    </source>
</evidence>
<dbReference type="InterPro" id="IPR008766">
    <property type="entry name" value="Replication_gene_A-like"/>
</dbReference>
<evidence type="ECO:0000256" key="2">
    <source>
        <dbReference type="ARBA" id="ARBA00009260"/>
    </source>
</evidence>
<sequence length="494" mass="56455">MNLCDNSEELKIKASGYAARCRLLRQQLKNTEHAYQYCEQLVKCYQLTPPSIKQGDLIPALNRMCCERWWFRKIKILRLRRIETVARNIELVNHSRSSYASYHAIRLNKQQKAQNRNYLSSTVITNENGETYTLQELADRSVSNPAIRRAELMVRIRGFEVVAGLLGHVGEFYTLTTPSRMHACLKHGYNNPKYDGTTPKQAQDYLTHLWALMRSELHRQGINLYGFRVVEPHHDGTPHWHLMLFMPEEQKTIVRRVMQHYAFLDTPNELGAKEHRFKAINIDPDKGTAAGYIAKYIAKNIDGYSLNQTPDDKTASETAEHIITWANTWGIRQFQQIGGPSVTVWRQLRRLDKVEDEELEQVRIAATANDWAAFMLATGGVGLSRKNHLIKPYYDYGWHLHQETGEITQTAENRYLESSHQRIVGVIAKGIAYDCRKHYWTVNTRAAGSLLNSPRGACEEAGSSTVRGSNRAGSVLSGLLPRDATTDRRSNEGK</sequence>
<dbReference type="Proteomes" id="UP000190460">
    <property type="component" value="Unassembled WGS sequence"/>
</dbReference>
<evidence type="ECO:0000256" key="3">
    <source>
        <dbReference type="ARBA" id="ARBA00022705"/>
    </source>
</evidence>
<feature type="region of interest" description="Disordered" evidence="7">
    <location>
        <begin position="453"/>
        <end position="494"/>
    </location>
</feature>
<evidence type="ECO:0000256" key="1">
    <source>
        <dbReference type="ARBA" id="ARBA00003293"/>
    </source>
</evidence>
<feature type="domain" description="Replication gene A protein-like" evidence="8">
    <location>
        <begin position="27"/>
        <end position="304"/>
    </location>
</feature>
<comment type="similarity">
    <text evidence="2">Belongs to the phage GPA family.</text>
</comment>
<gene>
    <name evidence="9" type="ORF">SAMN02745130_03715</name>
</gene>
<dbReference type="GO" id="GO:0016787">
    <property type="term" value="F:hydrolase activity"/>
    <property type="evidence" value="ECO:0007669"/>
    <property type="project" value="UniProtKB-KW"/>
</dbReference>
<keyword evidence="6" id="KW-0378">Hydrolase</keyword>
<name>A0A1T4XZM7_9GAMM</name>
<dbReference type="AlphaFoldDB" id="A0A1T4XZM7"/>